<proteinExistence type="predicted"/>
<feature type="compositionally biased region" description="Polar residues" evidence="1">
    <location>
        <begin position="123"/>
        <end position="139"/>
    </location>
</feature>
<comment type="caution">
    <text evidence="2">The sequence shown here is derived from an EMBL/GenBank/DDBJ whole genome shotgun (WGS) entry which is preliminary data.</text>
</comment>
<gene>
    <name evidence="2" type="ORF">VNO78_35159</name>
</gene>
<accession>A0AAN9RKC3</accession>
<evidence type="ECO:0000313" key="3">
    <source>
        <dbReference type="Proteomes" id="UP001386955"/>
    </source>
</evidence>
<evidence type="ECO:0000313" key="2">
    <source>
        <dbReference type="EMBL" id="KAK7375846.1"/>
    </source>
</evidence>
<evidence type="ECO:0000256" key="1">
    <source>
        <dbReference type="SAM" id="MobiDB-lite"/>
    </source>
</evidence>
<name>A0AAN9RKC3_PSOTE</name>
<feature type="region of interest" description="Disordered" evidence="1">
    <location>
        <begin position="112"/>
        <end position="149"/>
    </location>
</feature>
<dbReference type="EMBL" id="JAYMYS010000040">
    <property type="protein sequence ID" value="KAK7375846.1"/>
    <property type="molecule type" value="Genomic_DNA"/>
</dbReference>
<protein>
    <submittedName>
        <fullName evidence="2">Uncharacterized protein</fullName>
    </submittedName>
</protein>
<reference evidence="2 3" key="1">
    <citation type="submission" date="2024-01" db="EMBL/GenBank/DDBJ databases">
        <title>The genomes of 5 underutilized Papilionoideae crops provide insights into root nodulation and disease resistanc.</title>
        <authorList>
            <person name="Jiang F."/>
        </authorList>
    </citation>
    <scope>NUCLEOTIDE SEQUENCE [LARGE SCALE GENOMIC DNA]</scope>
    <source>
        <strain evidence="2">DUOXIRENSHENG_FW03</strain>
        <tissue evidence="2">Leaves</tissue>
    </source>
</reference>
<sequence>MLDSTGNDGSTTPNHKLFLTVLYYTVTHKTRPRLPCSSSSRVKGVAKFVGEVFLDLYDLSEGATRYEWLLKEEAQSKGRLLSSQDTDYRDPKFEIDVAEICLKQPMVCNPLRPRDVEAPPSKPRSSVPFTTSRRSTASESGKADSIVASQPAYSRTSSRGISYDLTKMRFDLGEYLLPQTKAEEGYVLVANTVQRGSAAVGSTTFAARGFGTRPYAAGGGKGHPLNVLLPISIRVELARLCFADSAGERVSLGFVISSLNLISVSLLARSYCLSRSEPRESYHNGLVLLSVRGVWG</sequence>
<organism evidence="2 3">
    <name type="scientific">Psophocarpus tetragonolobus</name>
    <name type="common">Winged bean</name>
    <name type="synonym">Dolichos tetragonolobus</name>
    <dbReference type="NCBI Taxonomy" id="3891"/>
    <lineage>
        <taxon>Eukaryota</taxon>
        <taxon>Viridiplantae</taxon>
        <taxon>Streptophyta</taxon>
        <taxon>Embryophyta</taxon>
        <taxon>Tracheophyta</taxon>
        <taxon>Spermatophyta</taxon>
        <taxon>Magnoliopsida</taxon>
        <taxon>eudicotyledons</taxon>
        <taxon>Gunneridae</taxon>
        <taxon>Pentapetalae</taxon>
        <taxon>rosids</taxon>
        <taxon>fabids</taxon>
        <taxon>Fabales</taxon>
        <taxon>Fabaceae</taxon>
        <taxon>Papilionoideae</taxon>
        <taxon>50 kb inversion clade</taxon>
        <taxon>NPAAA clade</taxon>
        <taxon>indigoferoid/millettioid clade</taxon>
        <taxon>Phaseoleae</taxon>
        <taxon>Psophocarpus</taxon>
    </lineage>
</organism>
<dbReference type="Proteomes" id="UP001386955">
    <property type="component" value="Unassembled WGS sequence"/>
</dbReference>
<keyword evidence="3" id="KW-1185">Reference proteome</keyword>
<dbReference type="AlphaFoldDB" id="A0AAN9RKC3"/>